<keyword evidence="2" id="KW-0547">Nucleotide-binding</keyword>
<protein>
    <submittedName>
        <fullName evidence="2">ATP-binding protein</fullName>
    </submittedName>
</protein>
<feature type="domain" description="AAA-ATPase-like" evidence="1">
    <location>
        <begin position="5"/>
        <end position="229"/>
    </location>
</feature>
<dbReference type="Proteomes" id="UP000678679">
    <property type="component" value="Chromosome 2"/>
</dbReference>
<dbReference type="KEGG" id="fya:KMW28_23240"/>
<dbReference type="Pfam" id="PF08011">
    <property type="entry name" value="PDDEXK_9"/>
    <property type="match status" value="1"/>
</dbReference>
<evidence type="ECO:0000313" key="2">
    <source>
        <dbReference type="EMBL" id="QWG05339.1"/>
    </source>
</evidence>
<dbReference type="InterPro" id="IPR027417">
    <property type="entry name" value="P-loop_NTPase"/>
</dbReference>
<dbReference type="PANTHER" id="PTHR34825:SF1">
    <property type="entry name" value="AAA-ATPASE-LIKE DOMAIN-CONTAINING PROTEIN"/>
    <property type="match status" value="1"/>
</dbReference>
<name>A0AAX1NCQ0_9BACT</name>
<keyword evidence="2" id="KW-0067">ATP-binding</keyword>
<dbReference type="EMBL" id="CP076133">
    <property type="protein sequence ID" value="QWG05339.1"/>
    <property type="molecule type" value="Genomic_DNA"/>
</dbReference>
<dbReference type="Pfam" id="PF09820">
    <property type="entry name" value="AAA-ATPase_like"/>
    <property type="match status" value="1"/>
</dbReference>
<dbReference type="RefSeq" id="WP_169662001.1">
    <property type="nucleotide sequence ID" value="NZ_CP076133.1"/>
</dbReference>
<gene>
    <name evidence="2" type="ORF">KMW28_23240</name>
</gene>
<accession>A0AAX1NCQ0</accession>
<sequence>MKKFPIGISNFKMVIQDDYYFVDKSLLIEEVIDSNATSLLIPRPRRFGKTLNMSMLHAFFDINKAEENKALFDNLKIRQSAAWKHQGEYPVIYLSLKDVKENSYDKALENINRLCIEWLEDNEEILLSDKLSQTERNILNALRKENWKQVALEGFFKSVSKILYKVYNQKVIILIDEYDSCIIKSWEAGYYEEMISFMRGFLSGGFKDNDYLFKGIITGILRVAKESIFSGLNNLEVNSILDFNFADKFGLTEGEVQKLLSDSGISISFEEVKSWYNGYSFGECNDIYNPWSIINFAYKPTQGFRPYWVNTSANELIEELLTNANADLEKKLTGFIDGQVMECEIEETTIFKDLDAGKEKTVLGLLLFNGYLTKAYTKQEDITISHGLKIPNKEVSVVYKQMLERLLSRSTEVSESSILAALLEQDALEFEDALSKYMLTSFSFNDIQHRGSLPEKVYHAFILGLMAHLSNKFIVKSNPETGLGRADLLIYPKDNNDKRGWVLEFKKLKKSSPALNELAKEAMQQIHTSQYITTLKEHDKTEVMLVGVAFDGKEVSCVTEFI</sequence>
<dbReference type="AlphaFoldDB" id="A0AAX1NCQ0"/>
<reference evidence="2 3" key="1">
    <citation type="submission" date="2021-05" db="EMBL/GenBank/DDBJ databases">
        <title>Comparative genomic studies on the polysaccharide-degrading batcterial strains of the Flammeovirga genus.</title>
        <authorList>
            <person name="Zewei F."/>
            <person name="Zheng Z."/>
            <person name="Yu L."/>
            <person name="Ruyue G."/>
            <person name="Yanhong M."/>
            <person name="Yuanyuan C."/>
            <person name="Jingyan G."/>
            <person name="Wenjun H."/>
        </authorList>
    </citation>
    <scope>NUCLEOTIDE SEQUENCE [LARGE SCALE GENOMIC DNA]</scope>
    <source>
        <strain evidence="2 3">NBRC:100898</strain>
    </source>
</reference>
<keyword evidence="3" id="KW-1185">Reference proteome</keyword>
<proteinExistence type="predicted"/>
<dbReference type="GO" id="GO:0005524">
    <property type="term" value="F:ATP binding"/>
    <property type="evidence" value="ECO:0007669"/>
    <property type="project" value="UniProtKB-KW"/>
</dbReference>
<dbReference type="InterPro" id="IPR018631">
    <property type="entry name" value="AAA-ATPase-like_dom"/>
</dbReference>
<evidence type="ECO:0000259" key="1">
    <source>
        <dbReference type="Pfam" id="PF09820"/>
    </source>
</evidence>
<dbReference type="InterPro" id="IPR012547">
    <property type="entry name" value="PDDEXK_9"/>
</dbReference>
<dbReference type="PANTHER" id="PTHR34825">
    <property type="entry name" value="CONSERVED PROTEIN, WITH A WEAK D-GALACTARATE DEHYDRATASE/ALTRONATE HYDROLASE DOMAIN"/>
    <property type="match status" value="1"/>
</dbReference>
<organism evidence="2 3">
    <name type="scientific">Flammeovirga yaeyamensis</name>
    <dbReference type="NCBI Taxonomy" id="367791"/>
    <lineage>
        <taxon>Bacteria</taxon>
        <taxon>Pseudomonadati</taxon>
        <taxon>Bacteroidota</taxon>
        <taxon>Cytophagia</taxon>
        <taxon>Cytophagales</taxon>
        <taxon>Flammeovirgaceae</taxon>
        <taxon>Flammeovirga</taxon>
    </lineage>
</organism>
<evidence type="ECO:0000313" key="3">
    <source>
        <dbReference type="Proteomes" id="UP000678679"/>
    </source>
</evidence>
<dbReference type="SUPFAM" id="SSF52540">
    <property type="entry name" value="P-loop containing nucleoside triphosphate hydrolases"/>
    <property type="match status" value="1"/>
</dbReference>
<dbReference type="Gene3D" id="3.40.50.300">
    <property type="entry name" value="P-loop containing nucleotide triphosphate hydrolases"/>
    <property type="match status" value="1"/>
</dbReference>